<keyword evidence="1" id="KW-0540">Nuclease</keyword>
<protein>
    <recommendedName>
        <fullName evidence="3">VLRF1 domain-containing protein</fullName>
    </recommendedName>
</protein>
<comment type="domain">
    <text evidence="1">The VLRF1 domain mediates binding to the 60S ribosomal subunit.</text>
</comment>
<feature type="region of interest" description="Disordered" evidence="2">
    <location>
        <begin position="360"/>
        <end position="415"/>
    </location>
</feature>
<organism evidence="4 5">
    <name type="scientific">Chlamydomonas reinhardtii</name>
    <name type="common">Chlamydomonas smithii</name>
    <dbReference type="NCBI Taxonomy" id="3055"/>
    <lineage>
        <taxon>Eukaryota</taxon>
        <taxon>Viridiplantae</taxon>
        <taxon>Chlorophyta</taxon>
        <taxon>core chlorophytes</taxon>
        <taxon>Chlorophyceae</taxon>
        <taxon>CS clade</taxon>
        <taxon>Chlamydomonadales</taxon>
        <taxon>Chlamydomonadaceae</taxon>
        <taxon>Chlamydomonas</taxon>
    </lineage>
</organism>
<dbReference type="InterPro" id="IPR041175">
    <property type="entry name" value="VLRF1/Vms1"/>
</dbReference>
<feature type="compositionally biased region" description="Low complexity" evidence="2">
    <location>
        <begin position="215"/>
        <end position="236"/>
    </location>
</feature>
<evidence type="ECO:0000313" key="4">
    <source>
        <dbReference type="EMBL" id="PNW69931.1"/>
    </source>
</evidence>
<feature type="region of interest" description="Disordered" evidence="2">
    <location>
        <begin position="570"/>
        <end position="589"/>
    </location>
</feature>
<keyword evidence="5" id="KW-1185">Reference proteome</keyword>
<dbReference type="STRING" id="3055.A0A2K3CNR8"/>
<feature type="compositionally biased region" description="Low complexity" evidence="2">
    <location>
        <begin position="493"/>
        <end position="520"/>
    </location>
</feature>
<dbReference type="PROSITE" id="PS52044">
    <property type="entry name" value="VLRF1"/>
    <property type="match status" value="1"/>
</dbReference>
<dbReference type="AlphaFoldDB" id="A0A2K3CNR8"/>
<dbReference type="GO" id="GO:0004519">
    <property type="term" value="F:endonuclease activity"/>
    <property type="evidence" value="ECO:0007669"/>
    <property type="project" value="UniProtKB-KW"/>
</dbReference>
<dbReference type="Proteomes" id="UP000006906">
    <property type="component" value="Chromosome 17"/>
</dbReference>
<feature type="compositionally biased region" description="Low complexity" evidence="2">
    <location>
        <begin position="360"/>
        <end position="378"/>
    </location>
</feature>
<dbReference type="InParanoid" id="A0A2K3CNR8"/>
<feature type="region of interest" description="Disordered" evidence="2">
    <location>
        <begin position="203"/>
        <end position="258"/>
    </location>
</feature>
<dbReference type="OrthoDB" id="2020645at2759"/>
<comment type="similarity">
    <text evidence="1">Belongs to the ANKZF1/VMS1 family.</text>
</comment>
<feature type="compositionally biased region" description="Pro residues" evidence="2">
    <location>
        <begin position="165"/>
        <end position="175"/>
    </location>
</feature>
<reference evidence="4 5" key="1">
    <citation type="journal article" date="2007" name="Science">
        <title>The Chlamydomonas genome reveals the evolution of key animal and plant functions.</title>
        <authorList>
            <person name="Merchant S.S."/>
            <person name="Prochnik S.E."/>
            <person name="Vallon O."/>
            <person name="Harris E.H."/>
            <person name="Karpowicz S.J."/>
            <person name="Witman G.B."/>
            <person name="Terry A."/>
            <person name="Salamov A."/>
            <person name="Fritz-Laylin L.K."/>
            <person name="Marechal-Drouard L."/>
            <person name="Marshall W.F."/>
            <person name="Qu L.H."/>
            <person name="Nelson D.R."/>
            <person name="Sanderfoot A.A."/>
            <person name="Spalding M.H."/>
            <person name="Kapitonov V.V."/>
            <person name="Ren Q."/>
            <person name="Ferris P."/>
            <person name="Lindquist E."/>
            <person name="Shapiro H."/>
            <person name="Lucas S.M."/>
            <person name="Grimwood J."/>
            <person name="Schmutz J."/>
            <person name="Cardol P."/>
            <person name="Cerutti H."/>
            <person name="Chanfreau G."/>
            <person name="Chen C.L."/>
            <person name="Cognat V."/>
            <person name="Croft M.T."/>
            <person name="Dent R."/>
            <person name="Dutcher S."/>
            <person name="Fernandez E."/>
            <person name="Fukuzawa H."/>
            <person name="Gonzalez-Ballester D."/>
            <person name="Gonzalez-Halphen D."/>
            <person name="Hallmann A."/>
            <person name="Hanikenne M."/>
            <person name="Hippler M."/>
            <person name="Inwood W."/>
            <person name="Jabbari K."/>
            <person name="Kalanon M."/>
            <person name="Kuras R."/>
            <person name="Lefebvre P.A."/>
            <person name="Lemaire S.D."/>
            <person name="Lobanov A.V."/>
            <person name="Lohr M."/>
            <person name="Manuell A."/>
            <person name="Meier I."/>
            <person name="Mets L."/>
            <person name="Mittag M."/>
            <person name="Mittelmeier T."/>
            <person name="Moroney J.V."/>
            <person name="Moseley J."/>
            <person name="Napoli C."/>
            <person name="Nedelcu A.M."/>
            <person name="Niyogi K."/>
            <person name="Novoselov S.V."/>
            <person name="Paulsen I.T."/>
            <person name="Pazour G."/>
            <person name="Purton S."/>
            <person name="Ral J.P."/>
            <person name="Riano-Pachon D.M."/>
            <person name="Riekhof W."/>
            <person name="Rymarquis L."/>
            <person name="Schroda M."/>
            <person name="Stern D."/>
            <person name="Umen J."/>
            <person name="Willows R."/>
            <person name="Wilson N."/>
            <person name="Zimmer S.L."/>
            <person name="Allmer J."/>
            <person name="Balk J."/>
            <person name="Bisova K."/>
            <person name="Chen C.J."/>
            <person name="Elias M."/>
            <person name="Gendler K."/>
            <person name="Hauser C."/>
            <person name="Lamb M.R."/>
            <person name="Ledford H."/>
            <person name="Long J.C."/>
            <person name="Minagawa J."/>
            <person name="Page M.D."/>
            <person name="Pan J."/>
            <person name="Pootakham W."/>
            <person name="Roje S."/>
            <person name="Rose A."/>
            <person name="Stahlberg E."/>
            <person name="Terauchi A.M."/>
            <person name="Yang P."/>
            <person name="Ball S."/>
            <person name="Bowler C."/>
            <person name="Dieckmann C.L."/>
            <person name="Gladyshev V.N."/>
            <person name="Green P."/>
            <person name="Jorgensen R."/>
            <person name="Mayfield S."/>
            <person name="Mueller-Roeber B."/>
            <person name="Rajamani S."/>
            <person name="Sayre R.T."/>
            <person name="Brokstein P."/>
            <person name="Dubchak I."/>
            <person name="Goodstein D."/>
            <person name="Hornick L."/>
            <person name="Huang Y.W."/>
            <person name="Jhaveri J."/>
            <person name="Luo Y."/>
            <person name="Martinez D."/>
            <person name="Ngau W.C."/>
            <person name="Otillar B."/>
            <person name="Poliakov A."/>
            <person name="Porter A."/>
            <person name="Szajkowski L."/>
            <person name="Werner G."/>
            <person name="Zhou K."/>
            <person name="Grigoriev I.V."/>
            <person name="Rokhsar D.S."/>
            <person name="Grossman A.R."/>
        </authorList>
    </citation>
    <scope>NUCLEOTIDE SEQUENCE [LARGE SCALE GENOMIC DNA]</scope>
    <source>
        <strain evidence="5">CC-503</strain>
    </source>
</reference>
<evidence type="ECO:0000256" key="2">
    <source>
        <dbReference type="SAM" id="MobiDB-lite"/>
    </source>
</evidence>
<keyword evidence="1" id="KW-0378">Hydrolase</keyword>
<feature type="domain" description="VLRF1" evidence="3">
    <location>
        <begin position="534"/>
        <end position="639"/>
    </location>
</feature>
<feature type="region of interest" description="Disordered" evidence="2">
    <location>
        <begin position="1"/>
        <end position="32"/>
    </location>
</feature>
<dbReference type="EMBL" id="CM008978">
    <property type="protein sequence ID" value="PNW69931.1"/>
    <property type="molecule type" value="Genomic_DNA"/>
</dbReference>
<dbReference type="GeneID" id="66056880"/>
<keyword evidence="1" id="KW-0963">Cytoplasm</keyword>
<keyword evidence="1" id="KW-0255">Endonuclease</keyword>
<evidence type="ECO:0000256" key="1">
    <source>
        <dbReference type="PROSITE-ProRule" id="PRU01389"/>
    </source>
</evidence>
<gene>
    <name evidence="4" type="ORF">CHLRE_17g698683v5</name>
</gene>
<dbReference type="Gramene" id="PNW69931">
    <property type="protein sequence ID" value="PNW69931"/>
    <property type="gene ID" value="CHLRE_17g698683v5"/>
</dbReference>
<sequence>MLAARASATGPAKPQLYASTPPSASPPAGGGMWRSLATSHGRCCLLGSAPLQLSPSRSLSLELLRHRVDRSGSAPCRAAAGGGGAASFEAWLAQNPLPGTARNSSSSSGGGSSSSSSSGKGVALGAALESPPASRARQRKGSGGGGGSRQQRQSGRPEQRAHEWQPPPPPPPPAPAAVRRAWEFPVGCTREVLEAVFLGRHTQPSAPLGPPPPSSSSSASAPSAPSTLSSLLTPAAVEPSGSLAPLSRTAKPTRAAAGTLHGQAAAAATAAAAAATAAAAAEGVHWDPERRAFSAGGVRVLLPRLAPRPGAAGRSSGGQEGWELGGSGGGGLGAVWGVADGTEGRRLLLSYLDKLQSIQQGQQQQGRQQQGQGRQQQGHGPQYGWSPAGLQAPALPPPSGLPVAMAAGGGGASSGAAAVQLGAHRQPEEGTQGVEVGEVLMAALDEGLYEGMVEGMDEDEDEVEEDAEDDSLLMQLLLEQAGEHELGAEAGEPWAVGSGASRNGKCSSSSSGSGSSSRGGRASDGGGAAGPLLQPVNTGMVLLSADSAVVAVWLGGRLLRHRVHTGYTVRHSAGGSQERHDRTGGGARGAGAALRRAEVVRLWSAVAATLNAWAPELSACEVLGEGEGEGEAAEAPRQG</sequence>
<evidence type="ECO:0000259" key="3">
    <source>
        <dbReference type="PROSITE" id="PS52044"/>
    </source>
</evidence>
<dbReference type="RefSeq" id="XP_042914329.1">
    <property type="nucleotide sequence ID" value="XM_043071870.1"/>
</dbReference>
<feature type="region of interest" description="Disordered" evidence="2">
    <location>
        <begin position="493"/>
        <end position="530"/>
    </location>
</feature>
<feature type="active site" evidence="1">
    <location>
        <position position="577"/>
    </location>
</feature>
<dbReference type="KEGG" id="cre:CHLRE_17g698683v5"/>
<proteinExistence type="inferred from homology"/>
<name>A0A2K3CNR8_CHLRE</name>
<dbReference type="GO" id="GO:0005737">
    <property type="term" value="C:cytoplasm"/>
    <property type="evidence" value="ECO:0007669"/>
    <property type="project" value="UniProtKB-UniRule"/>
</dbReference>
<dbReference type="ExpressionAtlas" id="A0A2K3CNR8">
    <property type="expression patterns" value="baseline"/>
</dbReference>
<accession>A0A2K3CNR8</accession>
<dbReference type="Pfam" id="PF18826">
    <property type="entry name" value="bVLRF1"/>
    <property type="match status" value="1"/>
</dbReference>
<feature type="region of interest" description="Disordered" evidence="2">
    <location>
        <begin position="97"/>
        <end position="177"/>
    </location>
</feature>
<dbReference type="GO" id="GO:0016787">
    <property type="term" value="F:hydrolase activity"/>
    <property type="evidence" value="ECO:0007669"/>
    <property type="project" value="UniProtKB-KW"/>
</dbReference>
<evidence type="ECO:0000313" key="5">
    <source>
        <dbReference type="Proteomes" id="UP000006906"/>
    </source>
</evidence>